<dbReference type="EMBL" id="CP049934">
    <property type="protein sequence ID" value="QIM15959.1"/>
    <property type="molecule type" value="Genomic_DNA"/>
</dbReference>
<evidence type="ECO:0000313" key="2">
    <source>
        <dbReference type="EMBL" id="QIM15959.1"/>
    </source>
</evidence>
<keyword evidence="3" id="KW-1185">Reference proteome</keyword>
<evidence type="ECO:0000256" key="1">
    <source>
        <dbReference type="SAM" id="MobiDB-lite"/>
    </source>
</evidence>
<accession>A0A6G8FI46</accession>
<organism evidence="2 3">
    <name type="scientific">Leucobacter insecticola</name>
    <dbReference type="NCBI Taxonomy" id="2714934"/>
    <lineage>
        <taxon>Bacteria</taxon>
        <taxon>Bacillati</taxon>
        <taxon>Actinomycetota</taxon>
        <taxon>Actinomycetes</taxon>
        <taxon>Micrococcales</taxon>
        <taxon>Microbacteriaceae</taxon>
        <taxon>Leucobacter</taxon>
    </lineage>
</organism>
<feature type="region of interest" description="Disordered" evidence="1">
    <location>
        <begin position="16"/>
        <end position="59"/>
    </location>
</feature>
<dbReference type="RefSeq" id="WP_166322511.1">
    <property type="nucleotide sequence ID" value="NZ_CP049934.1"/>
</dbReference>
<dbReference type="KEGG" id="lins:G7067_05245"/>
<dbReference type="Proteomes" id="UP000501387">
    <property type="component" value="Chromosome"/>
</dbReference>
<dbReference type="AlphaFoldDB" id="A0A6G8FI46"/>
<feature type="compositionally biased region" description="Polar residues" evidence="1">
    <location>
        <begin position="25"/>
        <end position="37"/>
    </location>
</feature>
<proteinExistence type="predicted"/>
<name>A0A6G8FI46_9MICO</name>
<protein>
    <submittedName>
        <fullName evidence="2">Uncharacterized protein</fullName>
    </submittedName>
</protein>
<evidence type="ECO:0000313" key="3">
    <source>
        <dbReference type="Proteomes" id="UP000501387"/>
    </source>
</evidence>
<reference evidence="2 3" key="1">
    <citation type="submission" date="2020-03" db="EMBL/GenBank/DDBJ databases">
        <title>Leucobacter sp. nov., isolated from beetles.</title>
        <authorList>
            <person name="Hyun D.-W."/>
            <person name="Bae J.-W."/>
        </authorList>
    </citation>
    <scope>NUCLEOTIDE SEQUENCE [LARGE SCALE GENOMIC DNA]</scope>
    <source>
        <strain evidence="2 3">HDW9B</strain>
    </source>
</reference>
<sequence>MTSTLEASFVPDFMEEEEYEAAEVQQPTIKQEPQQEASADLEAIESQPAKDHRSTVSGRRITEGNARLLAFVAKFPGADSEAFSVVSARNDKAVAGRIVLPTVKGTKKRLLKMEQLGAVARYRDTSTRTVHYSATQQGIDALWSFGYSAEHAATLNKISKSRAAHYRYIAHVAAQFASPQGYFRDSLGIEPVALECLISENEMRAHYEPVKQKLKEAAKRGESKDFGRWRKNELEASLTEASQGKILWSDITESRPALLTLGQPQRAGTETKAVHQGDLAVIRDADRDGVKARNILVEVELSKKSWDAYNSILKTLKMELDHGFIYERAVYFTVGPQVENLLKKVDARGGYGLFESGKLIVLPILDRDGTPIRFNNRISLGGI</sequence>
<gene>
    <name evidence="2" type="ORF">G7067_05245</name>
</gene>